<comment type="catalytic activity">
    <reaction evidence="7">
        <text>L-tyrosyl-[protein] + ATP = O-(5'-adenylyl)-L-tyrosyl-[protein] + diphosphate</text>
        <dbReference type="Rhea" id="RHEA:54288"/>
        <dbReference type="Rhea" id="RHEA-COMP:10136"/>
        <dbReference type="Rhea" id="RHEA-COMP:13846"/>
        <dbReference type="ChEBI" id="CHEBI:30616"/>
        <dbReference type="ChEBI" id="CHEBI:33019"/>
        <dbReference type="ChEBI" id="CHEBI:46858"/>
        <dbReference type="ChEBI" id="CHEBI:83624"/>
        <dbReference type="EC" id="2.7.7.108"/>
    </reaction>
</comment>
<evidence type="ECO:0000313" key="9">
    <source>
        <dbReference type="EMBL" id="TKI04996.1"/>
    </source>
</evidence>
<dbReference type="RefSeq" id="WP_136991136.1">
    <property type="nucleotide sequence ID" value="NZ_SZPQ01000023.1"/>
</dbReference>
<dbReference type="Proteomes" id="UP000305202">
    <property type="component" value="Unassembled WGS sequence"/>
</dbReference>
<reference evidence="9 10" key="1">
    <citation type="submission" date="2019-04" db="EMBL/GenBank/DDBJ databases">
        <authorList>
            <person name="Li M."/>
            <person name="Gao C."/>
        </authorList>
    </citation>
    <scope>NUCLEOTIDE SEQUENCE [LARGE SCALE GENOMIC DNA]</scope>
    <source>
        <strain evidence="9 10">BGMRC 2031</strain>
    </source>
</reference>
<feature type="domain" description="Fido" evidence="8">
    <location>
        <begin position="51"/>
        <end position="188"/>
    </location>
</feature>
<evidence type="ECO:0000256" key="1">
    <source>
        <dbReference type="ARBA" id="ARBA00022679"/>
    </source>
</evidence>
<evidence type="ECO:0000259" key="8">
    <source>
        <dbReference type="PROSITE" id="PS51459"/>
    </source>
</evidence>
<dbReference type="PANTHER" id="PTHR39560:SF1">
    <property type="entry name" value="PROTEIN ADENYLYLTRANSFERASE FIC-RELATED"/>
    <property type="match status" value="1"/>
</dbReference>
<proteinExistence type="predicted"/>
<keyword evidence="3" id="KW-0547">Nucleotide-binding</keyword>
<gene>
    <name evidence="9" type="ORF">FCN80_15820</name>
</gene>
<dbReference type="Pfam" id="PF02661">
    <property type="entry name" value="Fic"/>
    <property type="match status" value="1"/>
</dbReference>
<keyword evidence="4" id="KW-0067">ATP-binding</keyword>
<dbReference type="SUPFAM" id="SSF140931">
    <property type="entry name" value="Fic-like"/>
    <property type="match status" value="1"/>
</dbReference>
<dbReference type="Pfam" id="PF10832">
    <property type="entry name" value="YhfG"/>
    <property type="match status" value="1"/>
</dbReference>
<name>A0ABY2SI10_9HYPH</name>
<dbReference type="EC" id="2.7.7.108" evidence="5"/>
<evidence type="ECO:0000256" key="4">
    <source>
        <dbReference type="ARBA" id="ARBA00022840"/>
    </source>
</evidence>
<comment type="catalytic activity">
    <reaction evidence="6">
        <text>L-threonyl-[protein] + ATP = 3-O-(5'-adenylyl)-L-threonyl-[protein] + diphosphate</text>
        <dbReference type="Rhea" id="RHEA:54292"/>
        <dbReference type="Rhea" id="RHEA-COMP:11060"/>
        <dbReference type="Rhea" id="RHEA-COMP:13847"/>
        <dbReference type="ChEBI" id="CHEBI:30013"/>
        <dbReference type="ChEBI" id="CHEBI:30616"/>
        <dbReference type="ChEBI" id="CHEBI:33019"/>
        <dbReference type="ChEBI" id="CHEBI:138113"/>
        <dbReference type="EC" id="2.7.7.108"/>
    </reaction>
</comment>
<comment type="caution">
    <text evidence="9">The sequence shown here is derived from an EMBL/GenBank/DDBJ whole genome shotgun (WGS) entry which is preliminary data.</text>
</comment>
<evidence type="ECO:0000256" key="3">
    <source>
        <dbReference type="ARBA" id="ARBA00022741"/>
    </source>
</evidence>
<dbReference type="InterPro" id="IPR022541">
    <property type="entry name" value="YhfG"/>
</dbReference>
<accession>A0ABY2SI10</accession>
<dbReference type="PROSITE" id="PS51459">
    <property type="entry name" value="FIDO"/>
    <property type="match status" value="1"/>
</dbReference>
<keyword evidence="10" id="KW-1185">Reference proteome</keyword>
<evidence type="ECO:0000256" key="7">
    <source>
        <dbReference type="ARBA" id="ARBA00048696"/>
    </source>
</evidence>
<keyword evidence="1 9" id="KW-0808">Transferase</keyword>
<dbReference type="EMBL" id="SZPQ01000023">
    <property type="protein sequence ID" value="TKI04996.1"/>
    <property type="molecule type" value="Genomic_DNA"/>
</dbReference>
<dbReference type="InterPro" id="IPR003812">
    <property type="entry name" value="Fido"/>
</dbReference>
<dbReference type="GO" id="GO:0016740">
    <property type="term" value="F:transferase activity"/>
    <property type="evidence" value="ECO:0007669"/>
    <property type="project" value="UniProtKB-KW"/>
</dbReference>
<evidence type="ECO:0000256" key="2">
    <source>
        <dbReference type="ARBA" id="ARBA00022695"/>
    </source>
</evidence>
<dbReference type="PANTHER" id="PTHR39560">
    <property type="entry name" value="PROTEIN ADENYLYLTRANSFERASE FIC-RELATED"/>
    <property type="match status" value="1"/>
</dbReference>
<evidence type="ECO:0000256" key="5">
    <source>
        <dbReference type="ARBA" id="ARBA00034531"/>
    </source>
</evidence>
<organism evidence="9 10">
    <name type="scientific">Martelella alba</name>
    <dbReference type="NCBI Taxonomy" id="2590451"/>
    <lineage>
        <taxon>Bacteria</taxon>
        <taxon>Pseudomonadati</taxon>
        <taxon>Pseudomonadota</taxon>
        <taxon>Alphaproteobacteria</taxon>
        <taxon>Hyphomicrobiales</taxon>
        <taxon>Aurantimonadaceae</taxon>
        <taxon>Martelella</taxon>
    </lineage>
</organism>
<protein>
    <recommendedName>
        <fullName evidence="5">protein adenylyltransferase</fullName>
        <ecNumber evidence="5">2.7.7.108</ecNumber>
    </recommendedName>
</protein>
<evidence type="ECO:0000256" key="6">
    <source>
        <dbReference type="ARBA" id="ARBA00047939"/>
    </source>
</evidence>
<dbReference type="Gene3D" id="1.10.3290.10">
    <property type="entry name" value="Fido-like domain"/>
    <property type="match status" value="1"/>
</dbReference>
<dbReference type="InterPro" id="IPR036597">
    <property type="entry name" value="Fido-like_dom_sf"/>
</dbReference>
<keyword evidence="2" id="KW-0548">Nucleotidyltransferase</keyword>
<sequence length="197" mass="22336">MKKLTEKQKARLYQLRRSENFTESLRLDDFPSARESAAQRAGTLELGPPAMGLPRLCVIHRHLFLGIHDGAGQLRTVDIVRGDMCFCHFDYLEKEGSAVMQQLESENYLRGLPKGEIISRLAHYYTEINMLHPFFAGNGLAQRVFFEQLMIHAGYDPRWRPIQRDEWQAALRAGAVGALAPLTTLFARVVNEPDGPV</sequence>
<evidence type="ECO:0000313" key="10">
    <source>
        <dbReference type="Proteomes" id="UP000305202"/>
    </source>
</evidence>
<dbReference type="NCBIfam" id="NF007672">
    <property type="entry name" value="PRK10347.1"/>
    <property type="match status" value="1"/>
</dbReference>